<name>A0A2Z5ZDJ6_9PROT</name>
<dbReference type="EMBL" id="BAMX01000024">
    <property type="protein sequence ID" value="GAN66669.1"/>
    <property type="molecule type" value="Genomic_DNA"/>
</dbReference>
<dbReference type="AlphaFoldDB" id="A0A2Z5ZDJ6"/>
<dbReference type="STRING" id="1231341.Abor_024_113"/>
<keyword evidence="3" id="KW-0328">Glycosyltransferase</keyword>
<dbReference type="Pfam" id="PF18912">
    <property type="entry name" value="DZR_2"/>
    <property type="match status" value="1"/>
</dbReference>
<dbReference type="InterPro" id="IPR044005">
    <property type="entry name" value="DZR_2"/>
</dbReference>
<comment type="similarity">
    <text evidence="1">Belongs to the ComF/GntX family.</text>
</comment>
<keyword evidence="3" id="KW-0808">Transferase</keyword>
<evidence type="ECO:0000313" key="6">
    <source>
        <dbReference type="Proteomes" id="UP000270034"/>
    </source>
</evidence>
<dbReference type="Proteomes" id="UP000270034">
    <property type="component" value="Chromosome"/>
</dbReference>
<evidence type="ECO:0000313" key="5">
    <source>
        <dbReference type="Proteomes" id="UP000032670"/>
    </source>
</evidence>
<dbReference type="PANTHER" id="PTHR47505">
    <property type="entry name" value="DNA UTILIZATION PROTEIN YHGH"/>
    <property type="match status" value="1"/>
</dbReference>
<keyword evidence="5" id="KW-1185">Reference proteome</keyword>
<reference evidence="3 6" key="2">
    <citation type="submission" date="2018-02" db="EMBL/GenBank/DDBJ databases">
        <title>Acetobacter orientalis genome.</title>
        <authorList>
            <person name="Nakashima N."/>
            <person name="Tamura T."/>
        </authorList>
    </citation>
    <scope>NUCLEOTIDE SEQUENCE [LARGE SCALE GENOMIC DNA]</scope>
    <source>
        <strain evidence="3 6">FAN1</strain>
    </source>
</reference>
<organism evidence="3 6">
    <name type="scientific">Acetobacter orientalis</name>
    <dbReference type="NCBI Taxonomy" id="146474"/>
    <lineage>
        <taxon>Bacteria</taxon>
        <taxon>Pseudomonadati</taxon>
        <taxon>Pseudomonadota</taxon>
        <taxon>Alphaproteobacteria</taxon>
        <taxon>Acetobacterales</taxon>
        <taxon>Acetobacteraceae</taxon>
        <taxon>Acetobacter</taxon>
    </lineage>
</organism>
<dbReference type="Proteomes" id="UP000032670">
    <property type="component" value="Unassembled WGS sequence"/>
</dbReference>
<protein>
    <submittedName>
        <fullName evidence="3">Phosphoribosyltransferase/competence protein F</fullName>
    </submittedName>
</protein>
<dbReference type="Gene3D" id="3.40.50.2020">
    <property type="match status" value="1"/>
</dbReference>
<dbReference type="EMBL" id="AP018515">
    <property type="protein sequence ID" value="BBC78536.1"/>
    <property type="molecule type" value="Genomic_DNA"/>
</dbReference>
<dbReference type="CDD" id="cd06223">
    <property type="entry name" value="PRTases_typeI"/>
    <property type="match status" value="1"/>
</dbReference>
<dbReference type="RefSeq" id="WP_232015085.1">
    <property type="nucleotide sequence ID" value="NZ_BAMX01000024.1"/>
</dbReference>
<feature type="domain" description="Double zinc ribbon" evidence="2">
    <location>
        <begin position="23"/>
        <end position="83"/>
    </location>
</feature>
<evidence type="ECO:0000259" key="2">
    <source>
        <dbReference type="Pfam" id="PF18912"/>
    </source>
</evidence>
<dbReference type="InterPro" id="IPR051910">
    <property type="entry name" value="ComF/GntX_DNA_util-trans"/>
</dbReference>
<evidence type="ECO:0000313" key="3">
    <source>
        <dbReference type="EMBL" id="BBC78536.1"/>
    </source>
</evidence>
<accession>A0A2Z5ZDJ6</accession>
<evidence type="ECO:0000256" key="1">
    <source>
        <dbReference type="ARBA" id="ARBA00008007"/>
    </source>
</evidence>
<dbReference type="PANTHER" id="PTHR47505:SF1">
    <property type="entry name" value="DNA UTILIZATION PROTEIN YHGH"/>
    <property type="match status" value="1"/>
</dbReference>
<dbReference type="KEGG" id="aot:AcetOri_orf00293"/>
<sequence length="270" mass="29536">MTSGRDALQRKMTAYARTGWQGVLNAVFPPVCLLCSAETEQAGLVCAACFERLVRVEKPFCVRCATPQPSVAYLNAQGECVRCEKAPPPWAAARAAFLYEGTARSLVLQLKYADRVEHAGFLANHLKRAGQDILQPNCLVVPVPSHWRRRLWRRYNQAALLAQNVARKAGLVCVPDMLYRAHATTRLSGFSRGARYQEMAQAIALRPHYKNTLRAQHVVLVDDLLTSGATASVCTHALLEGGAASVSVLVVALVPMQKEIDLDSPISETA</sequence>
<gene>
    <name evidence="4" type="ORF">Abor_024_113</name>
    <name evidence="3" type="ORF">AcetOrient_orf00293</name>
</gene>
<accession>A0A0D6NKT4</accession>
<reference evidence="4 5" key="1">
    <citation type="submission" date="2012-11" db="EMBL/GenBank/DDBJ databases">
        <title>Whole genome sequence of Acetobacter orientalis 21F-2.</title>
        <authorList>
            <person name="Azuma Y."/>
            <person name="Higashiura N."/>
            <person name="Hirakawa H."/>
            <person name="Matsushita K."/>
        </authorList>
    </citation>
    <scope>NUCLEOTIDE SEQUENCE [LARGE SCALE GENOMIC DNA]</scope>
    <source>
        <strain evidence="4 5">21F-2</strain>
    </source>
</reference>
<dbReference type="GeneID" id="76204809"/>
<evidence type="ECO:0000313" key="4">
    <source>
        <dbReference type="EMBL" id="GAN66669.1"/>
    </source>
</evidence>
<dbReference type="InterPro" id="IPR000836">
    <property type="entry name" value="PRTase_dom"/>
</dbReference>
<dbReference type="GO" id="GO:0016757">
    <property type="term" value="F:glycosyltransferase activity"/>
    <property type="evidence" value="ECO:0007669"/>
    <property type="project" value="UniProtKB-KW"/>
</dbReference>
<proteinExistence type="inferred from homology"/>
<dbReference type="InterPro" id="IPR029057">
    <property type="entry name" value="PRTase-like"/>
</dbReference>
<dbReference type="SUPFAM" id="SSF53271">
    <property type="entry name" value="PRTase-like"/>
    <property type="match status" value="1"/>
</dbReference>